<protein>
    <submittedName>
        <fullName evidence="2">Diguanylate cyclase</fullName>
    </submittedName>
</protein>
<dbReference type="GO" id="GO:0043709">
    <property type="term" value="P:cell adhesion involved in single-species biofilm formation"/>
    <property type="evidence" value="ECO:0007669"/>
    <property type="project" value="TreeGrafter"/>
</dbReference>
<accession>W0EAG1</accession>
<dbReference type="InterPro" id="IPR029787">
    <property type="entry name" value="Nucleotide_cyclase"/>
</dbReference>
<dbReference type="CDD" id="cd01949">
    <property type="entry name" value="GGDEF"/>
    <property type="match status" value="1"/>
</dbReference>
<dbReference type="STRING" id="871968.DESME_05190"/>
<keyword evidence="3" id="KW-1185">Reference proteome</keyword>
<dbReference type="GO" id="GO:0005886">
    <property type="term" value="C:plasma membrane"/>
    <property type="evidence" value="ECO:0007669"/>
    <property type="project" value="TreeGrafter"/>
</dbReference>
<dbReference type="SMART" id="SM00267">
    <property type="entry name" value="GGDEF"/>
    <property type="match status" value="1"/>
</dbReference>
<reference evidence="2 3" key="1">
    <citation type="submission" date="2013-12" db="EMBL/GenBank/DDBJ databases">
        <authorList>
            <consortium name="DOE Joint Genome Institute"/>
            <person name="Smidt H."/>
            <person name="Huntemann M."/>
            <person name="Han J."/>
            <person name="Chen A."/>
            <person name="Kyrpides N."/>
            <person name="Mavromatis K."/>
            <person name="Markowitz V."/>
            <person name="Palaniappan K."/>
            <person name="Ivanova N."/>
            <person name="Schaumberg A."/>
            <person name="Pati A."/>
            <person name="Liolios K."/>
            <person name="Nordberg H.P."/>
            <person name="Cantor M.N."/>
            <person name="Hua S.X."/>
            <person name="Woyke T."/>
        </authorList>
    </citation>
    <scope>NUCLEOTIDE SEQUENCE [LARGE SCALE GENOMIC DNA]</scope>
    <source>
        <strain evidence="3">DSM 15288</strain>
    </source>
</reference>
<dbReference type="Proteomes" id="UP000010847">
    <property type="component" value="Chromosome"/>
</dbReference>
<dbReference type="AlphaFoldDB" id="W0EAG1"/>
<evidence type="ECO:0000259" key="1">
    <source>
        <dbReference type="PROSITE" id="PS50887"/>
    </source>
</evidence>
<sequence>MSLEEASQKIFDSLKIVDKMYEHIRLIDPVTKKIIASYGEDLSRAGAECFALWKKGKSCDNCVSMRAFNEDQTIVKIEYTPDKIFMLTAIPVELENQKVIVEILKDTTQSMIFQSGDSPASSSIVCGIIDNLNNIALRDPLTGVNNRRFIQEKLPVNLVLASTSNQSLSLIMVDIDFFKKINDTYGHVAGDFVLKRCAEIIANCAKRETDWVARYGGEEFLICLPGANLESACEIAELMRKTIENEVIQCDKETIKITASFGACCTTPCSGETAKQLIERADQALYVAKEQGRNTVEWV</sequence>
<dbReference type="HOGENOM" id="CLU_000445_11_4_9"/>
<dbReference type="PROSITE" id="PS50887">
    <property type="entry name" value="GGDEF"/>
    <property type="match status" value="1"/>
</dbReference>
<dbReference type="SUPFAM" id="SSF55073">
    <property type="entry name" value="Nucleotide cyclase"/>
    <property type="match status" value="1"/>
</dbReference>
<dbReference type="FunFam" id="3.30.70.270:FF:000001">
    <property type="entry name" value="Diguanylate cyclase domain protein"/>
    <property type="match status" value="1"/>
</dbReference>
<feature type="domain" description="GGDEF" evidence="1">
    <location>
        <begin position="166"/>
        <end position="299"/>
    </location>
</feature>
<dbReference type="InterPro" id="IPR050469">
    <property type="entry name" value="Diguanylate_Cyclase"/>
</dbReference>
<dbReference type="InterPro" id="IPR043128">
    <property type="entry name" value="Rev_trsase/Diguanyl_cyclase"/>
</dbReference>
<dbReference type="KEGG" id="dmt:DESME_05190"/>
<dbReference type="GO" id="GO:1902201">
    <property type="term" value="P:negative regulation of bacterial-type flagellum-dependent cell motility"/>
    <property type="evidence" value="ECO:0007669"/>
    <property type="project" value="TreeGrafter"/>
</dbReference>
<evidence type="ECO:0000313" key="2">
    <source>
        <dbReference type="EMBL" id="AHF06523.1"/>
    </source>
</evidence>
<evidence type="ECO:0000313" key="3">
    <source>
        <dbReference type="Proteomes" id="UP000010847"/>
    </source>
</evidence>
<dbReference type="NCBIfam" id="TIGR00254">
    <property type="entry name" value="GGDEF"/>
    <property type="match status" value="1"/>
</dbReference>
<dbReference type="Pfam" id="PF00990">
    <property type="entry name" value="GGDEF"/>
    <property type="match status" value="1"/>
</dbReference>
<name>W0EAG1_9FIRM</name>
<dbReference type="PANTHER" id="PTHR45138:SF9">
    <property type="entry name" value="DIGUANYLATE CYCLASE DGCM-RELATED"/>
    <property type="match status" value="1"/>
</dbReference>
<dbReference type="GO" id="GO:0052621">
    <property type="term" value="F:diguanylate cyclase activity"/>
    <property type="evidence" value="ECO:0007669"/>
    <property type="project" value="TreeGrafter"/>
</dbReference>
<organism evidence="2 3">
    <name type="scientific">Desulfitobacterium metallireducens DSM 15288</name>
    <dbReference type="NCBI Taxonomy" id="871968"/>
    <lineage>
        <taxon>Bacteria</taxon>
        <taxon>Bacillati</taxon>
        <taxon>Bacillota</taxon>
        <taxon>Clostridia</taxon>
        <taxon>Eubacteriales</taxon>
        <taxon>Desulfitobacteriaceae</taxon>
        <taxon>Desulfitobacterium</taxon>
    </lineage>
</organism>
<proteinExistence type="predicted"/>
<dbReference type="InterPro" id="IPR000160">
    <property type="entry name" value="GGDEF_dom"/>
</dbReference>
<dbReference type="EMBL" id="CP007032">
    <property type="protein sequence ID" value="AHF06523.1"/>
    <property type="molecule type" value="Genomic_DNA"/>
</dbReference>
<dbReference type="PANTHER" id="PTHR45138">
    <property type="entry name" value="REGULATORY COMPONENTS OF SENSORY TRANSDUCTION SYSTEM"/>
    <property type="match status" value="1"/>
</dbReference>
<dbReference type="RefSeq" id="WP_006714951.1">
    <property type="nucleotide sequence ID" value="NZ_CP007032.1"/>
</dbReference>
<dbReference type="eggNOG" id="COG3706">
    <property type="taxonomic scope" value="Bacteria"/>
</dbReference>
<dbReference type="Gene3D" id="3.30.70.270">
    <property type="match status" value="1"/>
</dbReference>
<gene>
    <name evidence="2" type="ORF">DESME_05190</name>
</gene>